<evidence type="ECO:0000256" key="1">
    <source>
        <dbReference type="SAM" id="Phobius"/>
    </source>
</evidence>
<evidence type="ECO:0000313" key="2">
    <source>
        <dbReference type="EMBL" id="SKB05039.1"/>
    </source>
</evidence>
<sequence length="60" mass="6271">MYKLITLAIIAGIGIGTTAGFSLGSKEWAGMLAGVAALAFIVVPATVVYSAEKKKWQQTQ</sequence>
<dbReference type="EMBL" id="FUYJ01000009">
    <property type="protein sequence ID" value="SKB05039.1"/>
    <property type="molecule type" value="Genomic_DNA"/>
</dbReference>
<dbReference type="RefSeq" id="WP_009498667.1">
    <property type="nucleotide sequence ID" value="NZ_FUYJ01000009.1"/>
</dbReference>
<keyword evidence="1" id="KW-0812">Transmembrane</keyword>
<feature type="transmembrane region" description="Helical" evidence="1">
    <location>
        <begin position="30"/>
        <end position="51"/>
    </location>
</feature>
<accession>A0A1T4YTC1</accession>
<protein>
    <submittedName>
        <fullName evidence="2">Signal peptidase subunit (SPC12)</fullName>
    </submittedName>
</protein>
<keyword evidence="1" id="KW-0472">Membrane</keyword>
<gene>
    <name evidence="2" type="ORF">SAMN04244570_3535</name>
</gene>
<proteinExistence type="predicted"/>
<dbReference type="Proteomes" id="UP000190042">
    <property type="component" value="Unassembled WGS sequence"/>
</dbReference>
<keyword evidence="3" id="KW-1185">Reference proteome</keyword>
<dbReference type="AlphaFoldDB" id="A0A1T4YTC1"/>
<keyword evidence="1" id="KW-1133">Transmembrane helix</keyword>
<reference evidence="3" key="1">
    <citation type="submission" date="2017-02" db="EMBL/GenBank/DDBJ databases">
        <authorList>
            <person name="Varghese N."/>
            <person name="Submissions S."/>
        </authorList>
    </citation>
    <scope>NUCLEOTIDE SEQUENCE [LARGE SCALE GENOMIC DNA]</scope>
    <source>
        <strain evidence="3">DSM 23966</strain>
    </source>
</reference>
<organism evidence="2 3">
    <name type="scientific">Sporosarcina newyorkensis</name>
    <dbReference type="NCBI Taxonomy" id="759851"/>
    <lineage>
        <taxon>Bacteria</taxon>
        <taxon>Bacillati</taxon>
        <taxon>Bacillota</taxon>
        <taxon>Bacilli</taxon>
        <taxon>Bacillales</taxon>
        <taxon>Caryophanaceae</taxon>
        <taxon>Sporosarcina</taxon>
    </lineage>
</organism>
<name>A0A1T4YTC1_9BACL</name>
<evidence type="ECO:0000313" key="3">
    <source>
        <dbReference type="Proteomes" id="UP000190042"/>
    </source>
</evidence>